<protein>
    <submittedName>
        <fullName evidence="7">Isovaleryl-CoA dehydrogenase</fullName>
    </submittedName>
</protein>
<dbReference type="PANTHER" id="PTHR43884">
    <property type="entry name" value="ACYL-COA DEHYDROGENASE"/>
    <property type="match status" value="1"/>
</dbReference>
<keyword evidence="4" id="KW-0274">FAD</keyword>
<evidence type="ECO:0000256" key="2">
    <source>
        <dbReference type="ARBA" id="ARBA00009347"/>
    </source>
</evidence>
<dbReference type="AlphaFoldDB" id="T0ZML7"/>
<dbReference type="EMBL" id="AUZZ01006644">
    <property type="protein sequence ID" value="EQD45697.1"/>
    <property type="molecule type" value="Genomic_DNA"/>
</dbReference>
<feature type="non-terminal residue" evidence="7">
    <location>
        <position position="110"/>
    </location>
</feature>
<reference evidence="7" key="1">
    <citation type="submission" date="2013-08" db="EMBL/GenBank/DDBJ databases">
        <authorList>
            <person name="Mendez C."/>
            <person name="Richter M."/>
            <person name="Ferrer M."/>
            <person name="Sanchez J."/>
        </authorList>
    </citation>
    <scope>NUCLEOTIDE SEQUENCE</scope>
</reference>
<dbReference type="PANTHER" id="PTHR43884:SF12">
    <property type="entry name" value="ISOVALERYL-COA DEHYDROGENASE, MITOCHONDRIAL-RELATED"/>
    <property type="match status" value="1"/>
</dbReference>
<dbReference type="InterPro" id="IPR037069">
    <property type="entry name" value="AcylCoA_DH/ox_N_sf"/>
</dbReference>
<sequence length="110" mass="12215">MTSENEDSLNMIRETVREFARKELMPLSAKIDEEDFFPVELFRKLGSLGFLGITVPEKYGGSGLGYDAQAVVQEELGYASASFALSYGAHSNLVVDSIFRNGSEHIRKSF</sequence>
<evidence type="ECO:0000313" key="7">
    <source>
        <dbReference type="EMBL" id="EQD45697.1"/>
    </source>
</evidence>
<dbReference type="GO" id="GO:0003995">
    <property type="term" value="F:acyl-CoA dehydrogenase activity"/>
    <property type="evidence" value="ECO:0007669"/>
    <property type="project" value="TreeGrafter"/>
</dbReference>
<feature type="domain" description="Acyl-CoA dehydrogenase/oxidase N-terminal" evidence="6">
    <location>
        <begin position="8"/>
        <end position="109"/>
    </location>
</feature>
<comment type="similarity">
    <text evidence="2">Belongs to the acyl-CoA dehydrogenase family.</text>
</comment>
<dbReference type="SUPFAM" id="SSF56645">
    <property type="entry name" value="Acyl-CoA dehydrogenase NM domain-like"/>
    <property type="match status" value="1"/>
</dbReference>
<proteinExistence type="inferred from homology"/>
<comment type="caution">
    <text evidence="7">The sequence shown here is derived from an EMBL/GenBank/DDBJ whole genome shotgun (WGS) entry which is preliminary data.</text>
</comment>
<dbReference type="InterPro" id="IPR013786">
    <property type="entry name" value="AcylCoA_DH/ox_N"/>
</dbReference>
<evidence type="ECO:0000256" key="4">
    <source>
        <dbReference type="ARBA" id="ARBA00022827"/>
    </source>
</evidence>
<dbReference type="GO" id="GO:0050660">
    <property type="term" value="F:flavin adenine dinucleotide binding"/>
    <property type="evidence" value="ECO:0007669"/>
    <property type="project" value="InterPro"/>
</dbReference>
<evidence type="ECO:0000256" key="3">
    <source>
        <dbReference type="ARBA" id="ARBA00022630"/>
    </source>
</evidence>
<organism evidence="7">
    <name type="scientific">mine drainage metagenome</name>
    <dbReference type="NCBI Taxonomy" id="410659"/>
    <lineage>
        <taxon>unclassified sequences</taxon>
        <taxon>metagenomes</taxon>
        <taxon>ecological metagenomes</taxon>
    </lineage>
</organism>
<accession>T0ZML7</accession>
<keyword evidence="3" id="KW-0285">Flavoprotein</keyword>
<evidence type="ECO:0000259" key="6">
    <source>
        <dbReference type="Pfam" id="PF02771"/>
    </source>
</evidence>
<gene>
    <name evidence="7" type="ORF">B2A_09193</name>
</gene>
<reference evidence="7" key="2">
    <citation type="journal article" date="2014" name="ISME J.">
        <title>Microbial stratification in low pH oxic and suboxic macroscopic growths along an acid mine drainage.</title>
        <authorList>
            <person name="Mendez-Garcia C."/>
            <person name="Mesa V."/>
            <person name="Sprenger R.R."/>
            <person name="Richter M."/>
            <person name="Diez M.S."/>
            <person name="Solano J."/>
            <person name="Bargiela R."/>
            <person name="Golyshina O.V."/>
            <person name="Manteca A."/>
            <person name="Ramos J.L."/>
            <person name="Gallego J.R."/>
            <person name="Llorente I."/>
            <person name="Martins Dos Santos V.A."/>
            <person name="Jensen O.N."/>
            <person name="Pelaez A.I."/>
            <person name="Sanchez J."/>
            <person name="Ferrer M."/>
        </authorList>
    </citation>
    <scope>NUCLEOTIDE SEQUENCE</scope>
</reference>
<dbReference type="FunFam" id="1.10.540.10:FF:000002">
    <property type="entry name" value="Acyl-CoA dehydrogenase FadE19"/>
    <property type="match status" value="1"/>
</dbReference>
<keyword evidence="5" id="KW-0560">Oxidoreductase</keyword>
<comment type="cofactor">
    <cofactor evidence="1">
        <name>FAD</name>
        <dbReference type="ChEBI" id="CHEBI:57692"/>
    </cofactor>
</comment>
<evidence type="ECO:0000256" key="5">
    <source>
        <dbReference type="ARBA" id="ARBA00023002"/>
    </source>
</evidence>
<dbReference type="InterPro" id="IPR009100">
    <property type="entry name" value="AcylCoA_DH/oxidase_NM_dom_sf"/>
</dbReference>
<name>T0ZML7_9ZZZZ</name>
<evidence type="ECO:0000256" key="1">
    <source>
        <dbReference type="ARBA" id="ARBA00001974"/>
    </source>
</evidence>
<dbReference type="Pfam" id="PF02771">
    <property type="entry name" value="Acyl-CoA_dh_N"/>
    <property type="match status" value="1"/>
</dbReference>
<dbReference type="Gene3D" id="1.10.540.10">
    <property type="entry name" value="Acyl-CoA dehydrogenase/oxidase, N-terminal domain"/>
    <property type="match status" value="1"/>
</dbReference>
<dbReference type="GO" id="GO:0006552">
    <property type="term" value="P:L-leucine catabolic process"/>
    <property type="evidence" value="ECO:0007669"/>
    <property type="project" value="TreeGrafter"/>
</dbReference>